<evidence type="ECO:0000313" key="2">
    <source>
        <dbReference type="Proteomes" id="UP000077667"/>
    </source>
</evidence>
<proteinExistence type="predicted"/>
<gene>
    <name evidence="1" type="ORF">A8C56_18810</name>
</gene>
<reference evidence="1 2" key="1">
    <citation type="submission" date="2016-05" db="EMBL/GenBank/DDBJ databases">
        <title>Niabella ginsenosidivorans BS26 whole genome sequencing.</title>
        <authorList>
            <person name="Im W.T."/>
            <person name="Siddiqi M.Z."/>
        </authorList>
    </citation>
    <scope>NUCLEOTIDE SEQUENCE [LARGE SCALE GENOMIC DNA]</scope>
    <source>
        <strain evidence="1 2">BS26</strain>
    </source>
</reference>
<name>A0A1A9I5Y5_9BACT</name>
<organism evidence="1 2">
    <name type="scientific">Niabella ginsenosidivorans</name>
    <dbReference type="NCBI Taxonomy" id="1176587"/>
    <lineage>
        <taxon>Bacteria</taxon>
        <taxon>Pseudomonadati</taxon>
        <taxon>Bacteroidota</taxon>
        <taxon>Chitinophagia</taxon>
        <taxon>Chitinophagales</taxon>
        <taxon>Chitinophagaceae</taxon>
        <taxon>Niabella</taxon>
    </lineage>
</organism>
<keyword evidence="2" id="KW-1185">Reference proteome</keyword>
<accession>A0A1A9I5Y5</accession>
<protein>
    <submittedName>
        <fullName evidence="1">Uncharacterized protein</fullName>
    </submittedName>
</protein>
<dbReference type="Proteomes" id="UP000077667">
    <property type="component" value="Chromosome"/>
</dbReference>
<dbReference type="KEGG" id="nia:A8C56_18810"/>
<dbReference type="AlphaFoldDB" id="A0A1A9I5Y5"/>
<dbReference type="EMBL" id="CP015772">
    <property type="protein sequence ID" value="ANH82755.1"/>
    <property type="molecule type" value="Genomic_DNA"/>
</dbReference>
<evidence type="ECO:0000313" key="1">
    <source>
        <dbReference type="EMBL" id="ANH82755.1"/>
    </source>
</evidence>
<sequence>MPIKHNCFITNHFTRTTSQTAAFYVLLFIDEKRQEKTKIVCMGFNFLSTFFLVKPGFLPL</sequence>